<accession>A0AAV7LEX3</accession>
<organism evidence="1 2">
    <name type="scientific">Pleurodeles waltl</name>
    <name type="common">Iberian ribbed newt</name>
    <dbReference type="NCBI Taxonomy" id="8319"/>
    <lineage>
        <taxon>Eukaryota</taxon>
        <taxon>Metazoa</taxon>
        <taxon>Chordata</taxon>
        <taxon>Craniata</taxon>
        <taxon>Vertebrata</taxon>
        <taxon>Euteleostomi</taxon>
        <taxon>Amphibia</taxon>
        <taxon>Batrachia</taxon>
        <taxon>Caudata</taxon>
        <taxon>Salamandroidea</taxon>
        <taxon>Salamandridae</taxon>
        <taxon>Pleurodelinae</taxon>
        <taxon>Pleurodeles</taxon>
    </lineage>
</organism>
<sequence>MRPARGAPFYSWNGGGQCRKKRPWQPGQFQCVPRGACLFIAGMEAGRAGRSVRGNRVSFNVSRERRAFL</sequence>
<comment type="caution">
    <text evidence="1">The sequence shown here is derived from an EMBL/GenBank/DDBJ whole genome shotgun (WGS) entry which is preliminary data.</text>
</comment>
<dbReference type="AlphaFoldDB" id="A0AAV7LEX3"/>
<evidence type="ECO:0000313" key="2">
    <source>
        <dbReference type="Proteomes" id="UP001066276"/>
    </source>
</evidence>
<gene>
    <name evidence="1" type="ORF">NDU88_003306</name>
</gene>
<keyword evidence="2" id="KW-1185">Reference proteome</keyword>
<dbReference type="Proteomes" id="UP001066276">
    <property type="component" value="Chromosome 11"/>
</dbReference>
<evidence type="ECO:0000313" key="1">
    <source>
        <dbReference type="EMBL" id="KAJ1090171.1"/>
    </source>
</evidence>
<protein>
    <submittedName>
        <fullName evidence="1">Uncharacterized protein</fullName>
    </submittedName>
</protein>
<name>A0AAV7LEX3_PLEWA</name>
<proteinExistence type="predicted"/>
<dbReference type="EMBL" id="JANPWB010000015">
    <property type="protein sequence ID" value="KAJ1090171.1"/>
    <property type="molecule type" value="Genomic_DNA"/>
</dbReference>
<reference evidence="1" key="1">
    <citation type="journal article" date="2022" name="bioRxiv">
        <title>Sequencing and chromosome-scale assembly of the giantPleurodeles waltlgenome.</title>
        <authorList>
            <person name="Brown T."/>
            <person name="Elewa A."/>
            <person name="Iarovenko S."/>
            <person name="Subramanian E."/>
            <person name="Araus A.J."/>
            <person name="Petzold A."/>
            <person name="Susuki M."/>
            <person name="Suzuki K.-i.T."/>
            <person name="Hayashi T."/>
            <person name="Toyoda A."/>
            <person name="Oliveira C."/>
            <person name="Osipova E."/>
            <person name="Leigh N.D."/>
            <person name="Simon A."/>
            <person name="Yun M.H."/>
        </authorList>
    </citation>
    <scope>NUCLEOTIDE SEQUENCE</scope>
    <source>
        <strain evidence="1">20211129_DDA</strain>
        <tissue evidence="1">Liver</tissue>
    </source>
</reference>